<dbReference type="EMBL" id="BQNB010020922">
    <property type="protein sequence ID" value="GJU01014.1"/>
    <property type="molecule type" value="Genomic_DNA"/>
</dbReference>
<reference evidence="1" key="2">
    <citation type="submission" date="2022-01" db="EMBL/GenBank/DDBJ databases">
        <authorList>
            <person name="Yamashiro T."/>
            <person name="Shiraishi A."/>
            <person name="Satake H."/>
            <person name="Nakayama K."/>
        </authorList>
    </citation>
    <scope>NUCLEOTIDE SEQUENCE</scope>
</reference>
<sequence length="96" mass="11120">MNSRRWFYLYDVLDRRAQLDDRHVSHLAFDGSDRMVGETVVGPPIPSPPFLPFLGKWALVFGYRNFTLLFRRNIAIQRMGPSTNSLGTKTRYSTPE</sequence>
<evidence type="ECO:0000313" key="1">
    <source>
        <dbReference type="EMBL" id="GJU01014.1"/>
    </source>
</evidence>
<organism evidence="1 2">
    <name type="scientific">Tanacetum coccineum</name>
    <dbReference type="NCBI Taxonomy" id="301880"/>
    <lineage>
        <taxon>Eukaryota</taxon>
        <taxon>Viridiplantae</taxon>
        <taxon>Streptophyta</taxon>
        <taxon>Embryophyta</taxon>
        <taxon>Tracheophyta</taxon>
        <taxon>Spermatophyta</taxon>
        <taxon>Magnoliopsida</taxon>
        <taxon>eudicotyledons</taxon>
        <taxon>Gunneridae</taxon>
        <taxon>Pentapetalae</taxon>
        <taxon>asterids</taxon>
        <taxon>campanulids</taxon>
        <taxon>Asterales</taxon>
        <taxon>Asteraceae</taxon>
        <taxon>Asteroideae</taxon>
        <taxon>Anthemideae</taxon>
        <taxon>Anthemidinae</taxon>
        <taxon>Tanacetum</taxon>
    </lineage>
</organism>
<evidence type="ECO:0000313" key="2">
    <source>
        <dbReference type="Proteomes" id="UP001151760"/>
    </source>
</evidence>
<keyword evidence="2" id="KW-1185">Reference proteome</keyword>
<dbReference type="Proteomes" id="UP001151760">
    <property type="component" value="Unassembled WGS sequence"/>
</dbReference>
<proteinExistence type="predicted"/>
<gene>
    <name evidence="1" type="ORF">Tco_1111352</name>
</gene>
<name>A0ABQ5ILC7_9ASTR</name>
<comment type="caution">
    <text evidence="1">The sequence shown here is derived from an EMBL/GenBank/DDBJ whole genome shotgun (WGS) entry which is preliminary data.</text>
</comment>
<protein>
    <submittedName>
        <fullName evidence="1">Uncharacterized protein</fullName>
    </submittedName>
</protein>
<reference evidence="1" key="1">
    <citation type="journal article" date="2022" name="Int. J. Mol. Sci.">
        <title>Draft Genome of Tanacetum Coccineum: Genomic Comparison of Closely Related Tanacetum-Family Plants.</title>
        <authorList>
            <person name="Yamashiro T."/>
            <person name="Shiraishi A."/>
            <person name="Nakayama K."/>
            <person name="Satake H."/>
        </authorList>
    </citation>
    <scope>NUCLEOTIDE SEQUENCE</scope>
</reference>
<accession>A0ABQ5ILC7</accession>